<dbReference type="AlphaFoldDB" id="A0A7G7CQF7"/>
<evidence type="ECO:0000256" key="1">
    <source>
        <dbReference type="SAM" id="Phobius"/>
    </source>
</evidence>
<evidence type="ECO:0000313" key="3">
    <source>
        <dbReference type="Proteomes" id="UP000515743"/>
    </source>
</evidence>
<name>A0A7G7CQF7_9CORY</name>
<dbReference type="EMBL" id="CP059404">
    <property type="protein sequence ID" value="QNE89823.1"/>
    <property type="molecule type" value="Genomic_DNA"/>
</dbReference>
<evidence type="ECO:0000313" key="2">
    <source>
        <dbReference type="EMBL" id="QNE89823.1"/>
    </source>
</evidence>
<keyword evidence="3" id="KW-1185">Reference proteome</keyword>
<keyword evidence="1" id="KW-0812">Transmembrane</keyword>
<organism evidence="2 3">
    <name type="scientific">Corynebacterium incognita</name>
    <dbReference type="NCBI Taxonomy" id="2754725"/>
    <lineage>
        <taxon>Bacteria</taxon>
        <taxon>Bacillati</taxon>
        <taxon>Actinomycetota</taxon>
        <taxon>Actinomycetes</taxon>
        <taxon>Mycobacteriales</taxon>
        <taxon>Corynebacteriaceae</taxon>
        <taxon>Corynebacterium</taxon>
    </lineage>
</organism>
<keyword evidence="1" id="KW-1133">Transmembrane helix</keyword>
<dbReference type="KEGG" id="cik:H0194_01865"/>
<gene>
    <name evidence="2" type="ORF">H0194_01865</name>
</gene>
<dbReference type="Proteomes" id="UP000515743">
    <property type="component" value="Chromosome"/>
</dbReference>
<feature type="transmembrane region" description="Helical" evidence="1">
    <location>
        <begin position="31"/>
        <end position="50"/>
    </location>
</feature>
<keyword evidence="1" id="KW-0472">Membrane</keyword>
<reference evidence="2 3" key="1">
    <citation type="submission" date="2020-07" db="EMBL/GenBank/DDBJ databases">
        <title>Complete genome and description of Corynebacterium incognita strain Marseille-Q3630 sp. nov.</title>
        <authorList>
            <person name="Boxberger M."/>
        </authorList>
    </citation>
    <scope>NUCLEOTIDE SEQUENCE [LARGE SCALE GENOMIC DNA]</scope>
    <source>
        <strain evidence="2 3">Marseille-Q3630</strain>
    </source>
</reference>
<dbReference type="RefSeq" id="WP_185176197.1">
    <property type="nucleotide sequence ID" value="NZ_CP059404.1"/>
</dbReference>
<sequence>MNFFVVVMFLVAGLLVGGAYAAYQAANKLAFWVLAALAIISLAAAVAWLISGIQSV</sequence>
<accession>A0A7G7CQF7</accession>
<protein>
    <submittedName>
        <fullName evidence="2">Uncharacterized protein</fullName>
    </submittedName>
</protein>
<proteinExistence type="predicted"/>